<dbReference type="EMBL" id="AQQR01000006">
    <property type="protein sequence ID" value="OWU72552.1"/>
    <property type="molecule type" value="Genomic_DNA"/>
</dbReference>
<evidence type="ECO:0000313" key="2">
    <source>
        <dbReference type="EMBL" id="OWU72552.1"/>
    </source>
</evidence>
<dbReference type="OrthoDB" id="7739218at2"/>
<dbReference type="AlphaFoldDB" id="A0A225NKR7"/>
<protein>
    <submittedName>
        <fullName evidence="2">Uncharacterized protein</fullName>
    </submittedName>
</protein>
<organism evidence="2 3">
    <name type="scientific">Marinibacterium profundimaris</name>
    <dbReference type="NCBI Taxonomy" id="1679460"/>
    <lineage>
        <taxon>Bacteria</taxon>
        <taxon>Pseudomonadati</taxon>
        <taxon>Pseudomonadota</taxon>
        <taxon>Alphaproteobacteria</taxon>
        <taxon>Rhodobacterales</taxon>
        <taxon>Paracoccaceae</taxon>
        <taxon>Marinibacterium</taxon>
    </lineage>
</organism>
<comment type="caution">
    <text evidence="2">The sequence shown here is derived from an EMBL/GenBank/DDBJ whole genome shotgun (WGS) entry which is preliminary data.</text>
</comment>
<name>A0A225NKR7_9RHOB</name>
<feature type="compositionally biased region" description="Low complexity" evidence="1">
    <location>
        <begin position="50"/>
        <end position="65"/>
    </location>
</feature>
<keyword evidence="3" id="KW-1185">Reference proteome</keyword>
<dbReference type="Proteomes" id="UP000215377">
    <property type="component" value="Unassembled WGS sequence"/>
</dbReference>
<dbReference type="RefSeq" id="WP_088650867.1">
    <property type="nucleotide sequence ID" value="NZ_AQQR01000006.1"/>
</dbReference>
<dbReference type="PROSITE" id="PS51257">
    <property type="entry name" value="PROKAR_LIPOPROTEIN"/>
    <property type="match status" value="1"/>
</dbReference>
<gene>
    <name evidence="2" type="ORF">ATO3_15880</name>
</gene>
<sequence>MNRFIAAALAAGIAVSGCGDGNPFDDNAEDTDGGNGEGTDGSDPDGIDGDSGLPPGTASPTPSSSIVRTEPTEADGGNPGDGFVTSVSYDASNDTFFVDNLGFDGDNVYQRGTAVSSLGPYAVYEASATYPDSITGAPISQFAHRAIYGVSPSGNTQFAIVRTGDYIDYGFGGFIYQRNGGMTLPDSGQARYSGDYAGLRDFNGAGGLQYTTATIDMAIDFEDFNSTTGRRGDAVRGQITDRVIYDINGNDITQQVVNGINASSDSSLDAMPAIVFRVGPGVMNDNGEIAGTVASNFGDNSGNAVAFEEGNYYAIVSGDDAAEIVGIVVTETNVGQPDNVTVRETGGFVVVR</sequence>
<reference evidence="2 3" key="1">
    <citation type="submission" date="2013-04" db="EMBL/GenBank/DDBJ databases">
        <title>Oceanicola sp. 22II1-22F33 Genome Sequencing.</title>
        <authorList>
            <person name="Lai Q."/>
            <person name="Li G."/>
            <person name="Shao Z."/>
        </authorList>
    </citation>
    <scope>NUCLEOTIDE SEQUENCE [LARGE SCALE GENOMIC DNA]</scope>
    <source>
        <strain evidence="2 3">22II1-22F33</strain>
    </source>
</reference>
<accession>A0A225NKR7</accession>
<feature type="region of interest" description="Disordered" evidence="1">
    <location>
        <begin position="18"/>
        <end position="85"/>
    </location>
</feature>
<evidence type="ECO:0000256" key="1">
    <source>
        <dbReference type="SAM" id="MobiDB-lite"/>
    </source>
</evidence>
<proteinExistence type="predicted"/>
<evidence type="ECO:0000313" key="3">
    <source>
        <dbReference type="Proteomes" id="UP000215377"/>
    </source>
</evidence>